<dbReference type="AlphaFoldDB" id="A0A0A9E9G4"/>
<organism evidence="1">
    <name type="scientific">Arundo donax</name>
    <name type="common">Giant reed</name>
    <name type="synonym">Donax arundinaceus</name>
    <dbReference type="NCBI Taxonomy" id="35708"/>
    <lineage>
        <taxon>Eukaryota</taxon>
        <taxon>Viridiplantae</taxon>
        <taxon>Streptophyta</taxon>
        <taxon>Embryophyta</taxon>
        <taxon>Tracheophyta</taxon>
        <taxon>Spermatophyta</taxon>
        <taxon>Magnoliopsida</taxon>
        <taxon>Liliopsida</taxon>
        <taxon>Poales</taxon>
        <taxon>Poaceae</taxon>
        <taxon>PACMAD clade</taxon>
        <taxon>Arundinoideae</taxon>
        <taxon>Arundineae</taxon>
        <taxon>Arundo</taxon>
    </lineage>
</organism>
<sequence length="28" mass="3317">MYQACKSCSIHTRLLFCKRGIFRCWGHA</sequence>
<proteinExistence type="predicted"/>
<dbReference type="EMBL" id="GBRH01201214">
    <property type="protein sequence ID" value="JAD96681.1"/>
    <property type="molecule type" value="Transcribed_RNA"/>
</dbReference>
<reference evidence="1" key="2">
    <citation type="journal article" date="2015" name="Data Brief">
        <title>Shoot transcriptome of the giant reed, Arundo donax.</title>
        <authorList>
            <person name="Barrero R.A."/>
            <person name="Guerrero F.D."/>
            <person name="Moolhuijzen P."/>
            <person name="Goolsby J.A."/>
            <person name="Tidwell J."/>
            <person name="Bellgard S.E."/>
            <person name="Bellgard M.I."/>
        </authorList>
    </citation>
    <scope>NUCLEOTIDE SEQUENCE</scope>
    <source>
        <tissue evidence="1">Shoot tissue taken approximately 20 cm above the soil surface</tissue>
    </source>
</reference>
<name>A0A0A9E9G4_ARUDO</name>
<reference evidence="1" key="1">
    <citation type="submission" date="2014-09" db="EMBL/GenBank/DDBJ databases">
        <authorList>
            <person name="Magalhaes I.L.F."/>
            <person name="Oliveira U."/>
            <person name="Santos F.R."/>
            <person name="Vidigal T.H.D.A."/>
            <person name="Brescovit A.D."/>
            <person name="Santos A.J."/>
        </authorList>
    </citation>
    <scope>NUCLEOTIDE SEQUENCE</scope>
    <source>
        <tissue evidence="1">Shoot tissue taken approximately 20 cm above the soil surface</tissue>
    </source>
</reference>
<protein>
    <submittedName>
        <fullName evidence="1">Uncharacterized protein</fullName>
    </submittedName>
</protein>
<evidence type="ECO:0000313" key="1">
    <source>
        <dbReference type="EMBL" id="JAD96681.1"/>
    </source>
</evidence>
<accession>A0A0A9E9G4</accession>